<dbReference type="EMBL" id="PDJI01000004">
    <property type="protein sequence ID" value="PFG38879.1"/>
    <property type="molecule type" value="Genomic_DNA"/>
</dbReference>
<evidence type="ECO:0000256" key="6">
    <source>
        <dbReference type="ARBA" id="ARBA00022692"/>
    </source>
</evidence>
<evidence type="ECO:0000256" key="5">
    <source>
        <dbReference type="ARBA" id="ARBA00022679"/>
    </source>
</evidence>
<keyword evidence="5 10" id="KW-0808">Transferase</keyword>
<feature type="transmembrane region" description="Helical" evidence="10">
    <location>
        <begin position="96"/>
        <end position="115"/>
    </location>
</feature>
<proteinExistence type="inferred from homology"/>
<keyword evidence="7 10" id="KW-1133">Transmembrane helix</keyword>
<gene>
    <name evidence="14" type="ORF">ATJ97_1368</name>
</gene>
<evidence type="ECO:0000313" key="14">
    <source>
        <dbReference type="EMBL" id="PFG38879.1"/>
    </source>
</evidence>
<reference evidence="14 15" key="1">
    <citation type="submission" date="2017-10" db="EMBL/GenBank/DDBJ databases">
        <title>Sequencing the genomes of 1000 actinobacteria strains.</title>
        <authorList>
            <person name="Klenk H.-P."/>
        </authorList>
    </citation>
    <scope>NUCLEOTIDE SEQUENCE [LARGE SCALE GENOMIC DNA]</scope>
    <source>
        <strain evidence="14 15">DSM 21838</strain>
    </source>
</reference>
<dbReference type="Pfam" id="PF16192">
    <property type="entry name" value="PMT_4TMC"/>
    <property type="match status" value="1"/>
</dbReference>
<comment type="caution">
    <text evidence="14">The sequence shown here is derived from an EMBL/GenBank/DDBJ whole genome shotgun (WGS) entry which is preliminary data.</text>
</comment>
<dbReference type="AlphaFoldDB" id="A0A2A9EKY9"/>
<evidence type="ECO:0000256" key="2">
    <source>
        <dbReference type="ARBA" id="ARBA00004922"/>
    </source>
</evidence>
<comment type="function">
    <text evidence="10">Protein O-mannosyltransferase that catalyzes the transfer of a single mannose residue from a polyprenol phospho-mannosyl lipidic donor to the hydroxyl group of selected serine and threonine residues in acceptor proteins.</text>
</comment>
<feature type="domain" description="ArnT-like N-terminal" evidence="12">
    <location>
        <begin position="185"/>
        <end position="263"/>
    </location>
</feature>
<evidence type="ECO:0000256" key="8">
    <source>
        <dbReference type="ARBA" id="ARBA00023136"/>
    </source>
</evidence>
<evidence type="ECO:0000256" key="4">
    <source>
        <dbReference type="ARBA" id="ARBA00022676"/>
    </source>
</evidence>
<evidence type="ECO:0000256" key="3">
    <source>
        <dbReference type="ARBA" id="ARBA00007222"/>
    </source>
</evidence>
<name>A0A2A9EKY9_9MICO</name>
<dbReference type="PANTHER" id="PTHR10050:SF46">
    <property type="entry name" value="PROTEIN O-MANNOSYL-TRANSFERASE 2"/>
    <property type="match status" value="1"/>
</dbReference>
<evidence type="ECO:0000259" key="13">
    <source>
        <dbReference type="Pfam" id="PF16192"/>
    </source>
</evidence>
<evidence type="ECO:0000256" key="10">
    <source>
        <dbReference type="RuleBase" id="RU367007"/>
    </source>
</evidence>
<dbReference type="GO" id="GO:0012505">
    <property type="term" value="C:endomembrane system"/>
    <property type="evidence" value="ECO:0007669"/>
    <property type="project" value="UniProtKB-SubCell"/>
</dbReference>
<comment type="similarity">
    <text evidence="3 10">Belongs to the glycosyltransferase 39 family.</text>
</comment>
<evidence type="ECO:0000259" key="12">
    <source>
        <dbReference type="Pfam" id="PF02366"/>
    </source>
</evidence>
<dbReference type="Pfam" id="PF02366">
    <property type="entry name" value="PMT"/>
    <property type="match status" value="1"/>
</dbReference>
<feature type="transmembrane region" description="Helical" evidence="10">
    <location>
        <begin position="359"/>
        <end position="382"/>
    </location>
</feature>
<dbReference type="EC" id="2.4.1.-" evidence="10"/>
<feature type="compositionally biased region" description="Low complexity" evidence="11">
    <location>
        <begin position="633"/>
        <end position="656"/>
    </location>
</feature>
<dbReference type="RefSeq" id="WP_098483070.1">
    <property type="nucleotide sequence ID" value="NZ_PDJI01000004.1"/>
</dbReference>
<evidence type="ECO:0000256" key="11">
    <source>
        <dbReference type="SAM" id="MobiDB-lite"/>
    </source>
</evidence>
<dbReference type="InterPro" id="IPR003342">
    <property type="entry name" value="ArnT-like_N"/>
</dbReference>
<comment type="pathway">
    <text evidence="2 10">Protein modification; protein glycosylation.</text>
</comment>
<dbReference type="GO" id="GO:0004169">
    <property type="term" value="F:dolichyl-phosphate-mannose-protein mannosyltransferase activity"/>
    <property type="evidence" value="ECO:0007669"/>
    <property type="project" value="UniProtKB-UniRule"/>
</dbReference>
<evidence type="ECO:0000256" key="9">
    <source>
        <dbReference type="ARBA" id="ARBA00093617"/>
    </source>
</evidence>
<dbReference type="Proteomes" id="UP000222106">
    <property type="component" value="Unassembled WGS sequence"/>
</dbReference>
<keyword evidence="8 10" id="KW-0472">Membrane</keyword>
<feature type="transmembrane region" description="Helical" evidence="10">
    <location>
        <begin position="193"/>
        <end position="211"/>
    </location>
</feature>
<feature type="transmembrane region" description="Helical" evidence="10">
    <location>
        <begin position="527"/>
        <end position="547"/>
    </location>
</feature>
<keyword evidence="10" id="KW-1003">Cell membrane</keyword>
<evidence type="ECO:0000313" key="15">
    <source>
        <dbReference type="Proteomes" id="UP000222106"/>
    </source>
</evidence>
<feature type="region of interest" description="Disordered" evidence="11">
    <location>
        <begin position="559"/>
        <end position="674"/>
    </location>
</feature>
<accession>A0A2A9EKY9</accession>
<evidence type="ECO:0000256" key="1">
    <source>
        <dbReference type="ARBA" id="ARBA00004127"/>
    </source>
</evidence>
<dbReference type="UniPathway" id="UPA00378"/>
<keyword evidence="6 10" id="KW-0812">Transmembrane</keyword>
<feature type="transmembrane region" description="Helical" evidence="10">
    <location>
        <begin position="695"/>
        <end position="716"/>
    </location>
</feature>
<protein>
    <recommendedName>
        <fullName evidence="9 10">Polyprenol-phosphate-mannose--protein mannosyltransferase</fullName>
        <ecNumber evidence="10">2.4.1.-</ecNumber>
    </recommendedName>
</protein>
<feature type="compositionally biased region" description="Basic and acidic residues" evidence="11">
    <location>
        <begin position="34"/>
        <end position="43"/>
    </location>
</feature>
<feature type="compositionally biased region" description="Basic and acidic residues" evidence="11">
    <location>
        <begin position="607"/>
        <end position="619"/>
    </location>
</feature>
<evidence type="ECO:0000256" key="7">
    <source>
        <dbReference type="ARBA" id="ARBA00022989"/>
    </source>
</evidence>
<feature type="transmembrane region" description="Helical" evidence="10">
    <location>
        <begin position="305"/>
        <end position="338"/>
    </location>
</feature>
<sequence length="736" mass="79848">MPDRTPHVGGTTQSARSPRSLGDAPTDDGGTGHLSDDERRDLARSVLRRGFRERRATGPGSHAARGPRSAVEIEADLRSRLGLPALAARLDPTVRLWGWLGPLLVTVLAAVMRLVNLNHPSRLIFDETYYVKQAFSMLTLGYEGEWKAEDANDRFVRGDYSDLSTVADYVVHPSVGKWMIAVGLRLFGADNGAGWRFAAAVVGTISVLLLARIAFRMFGSVLLATVAGLLLAIDGMHLTESRTSLLDIFLMFWVLVGFWFVLKDRDATRAVLARRTAEQVAAEEAATGARATLTNRLAPKVGPRWWLVGAGVALGLACGVKWSGIYAVAVFGVMVFVWDTCARRAVGARSWLADGVLRGGLPAFLALVPTAALTYVATWFSWFTHPDAYRRQWAADLRASGATVPRSWLPDSLNSWWEYHLVMWDFHNNLTPEHAYASHPVGWLIQWRPTSFYWPDPAPPPEACGAQRCVEAITSIGNPVVWWLAALALLVLIYIAVRGRDWRAWAILAGYAAMYLPWFAYAHRTIFTFYAVAFVPYVVLCLVYVLGRVMGLVRPPRPLRASGGAAARDTESHGVPTPDDGTTADLGTTNHGTAIHGTTGPGTADHGTAEHGTAEHGTADPRTTAEPSPERLSGAPVTATAPAAAGAPVAGRAPSATGGEAPTGARPGASVPRAPSTLDLLLTNEGSVRLTRRSWVVLGVVVGLAVLAAAFWWPIWTGQTVSYDFWHWHMWLPSWI</sequence>
<feature type="domain" description="Protein O-mannosyl-transferase C-terminal four TM" evidence="13">
    <location>
        <begin position="413"/>
        <end position="539"/>
    </location>
</feature>
<comment type="subcellular location">
    <subcellularLocation>
        <location evidence="10">Cell membrane</location>
    </subcellularLocation>
    <subcellularLocation>
        <location evidence="1">Endomembrane system</location>
        <topology evidence="1">Multi-pass membrane protein</topology>
    </subcellularLocation>
</comment>
<keyword evidence="4 10" id="KW-0328">Glycosyltransferase</keyword>
<feature type="transmembrane region" description="Helical" evidence="10">
    <location>
        <begin position="504"/>
        <end position="521"/>
    </location>
</feature>
<feature type="transmembrane region" description="Helical" evidence="10">
    <location>
        <begin position="245"/>
        <end position="262"/>
    </location>
</feature>
<dbReference type="InterPro" id="IPR027005">
    <property type="entry name" value="PMT-like"/>
</dbReference>
<feature type="transmembrane region" description="Helical" evidence="10">
    <location>
        <begin position="480"/>
        <end position="497"/>
    </location>
</feature>
<feature type="transmembrane region" description="Helical" evidence="10">
    <location>
        <begin position="217"/>
        <end position="233"/>
    </location>
</feature>
<dbReference type="PANTHER" id="PTHR10050">
    <property type="entry name" value="DOLICHYL-PHOSPHATE-MANNOSE--PROTEIN MANNOSYLTRANSFERASE"/>
    <property type="match status" value="1"/>
</dbReference>
<keyword evidence="15" id="KW-1185">Reference proteome</keyword>
<feature type="region of interest" description="Disordered" evidence="11">
    <location>
        <begin position="1"/>
        <end position="69"/>
    </location>
</feature>
<dbReference type="GO" id="GO:0005886">
    <property type="term" value="C:plasma membrane"/>
    <property type="evidence" value="ECO:0007669"/>
    <property type="project" value="UniProtKB-SubCell"/>
</dbReference>
<organism evidence="14 15">
    <name type="scientific">Georgenia soli</name>
    <dbReference type="NCBI Taxonomy" id="638953"/>
    <lineage>
        <taxon>Bacteria</taxon>
        <taxon>Bacillati</taxon>
        <taxon>Actinomycetota</taxon>
        <taxon>Actinomycetes</taxon>
        <taxon>Micrococcales</taxon>
        <taxon>Bogoriellaceae</taxon>
        <taxon>Georgenia</taxon>
    </lineage>
</organism>
<dbReference type="InterPro" id="IPR032421">
    <property type="entry name" value="PMT_4TMC"/>
</dbReference>